<keyword evidence="1" id="KW-1185">Reference proteome</keyword>
<accession>A0A8B8SPZ3</accession>
<dbReference type="GeneID" id="116662591"/>
<name>A0A8B8SPZ3_CAMFR</name>
<evidence type="ECO:0000313" key="1">
    <source>
        <dbReference type="Proteomes" id="UP000694856"/>
    </source>
</evidence>
<proteinExistence type="predicted"/>
<dbReference type="Proteomes" id="UP000694856">
    <property type="component" value="Unplaced"/>
</dbReference>
<dbReference type="RefSeq" id="XP_032332251.1">
    <property type="nucleotide sequence ID" value="XM_032476360.1"/>
</dbReference>
<dbReference type="AlphaFoldDB" id="A0A8B8SPZ3"/>
<sequence length="153" mass="17607">MSSVLGPLAGRAEAGRRENSWCPLRSPVLSLSEFFWPCILFMILTILRFQEPPRQRDNCYLQPRDLPSRGVFPFVRSLLCNTGSRCRNTSYEGSGEHRFGSSRFQSIIGRGEEINDLAFLMEIQDLAEEIYKMMDKAQNLQELWVERSKTPGK</sequence>
<protein>
    <submittedName>
        <fullName evidence="2">LOW QUALITY PROTEIN: ATP-binding cassette sub-family A member 13-like</fullName>
    </submittedName>
</protein>
<dbReference type="KEGG" id="cfr:116662591"/>
<organism evidence="1 2">
    <name type="scientific">Camelus ferus</name>
    <name type="common">Wild bactrian camel</name>
    <name type="synonym">Camelus bactrianus ferus</name>
    <dbReference type="NCBI Taxonomy" id="419612"/>
    <lineage>
        <taxon>Eukaryota</taxon>
        <taxon>Metazoa</taxon>
        <taxon>Chordata</taxon>
        <taxon>Craniata</taxon>
        <taxon>Vertebrata</taxon>
        <taxon>Euteleostomi</taxon>
        <taxon>Mammalia</taxon>
        <taxon>Eutheria</taxon>
        <taxon>Laurasiatheria</taxon>
        <taxon>Artiodactyla</taxon>
        <taxon>Tylopoda</taxon>
        <taxon>Camelidae</taxon>
        <taxon>Camelus</taxon>
    </lineage>
</organism>
<evidence type="ECO:0000313" key="2">
    <source>
        <dbReference type="RefSeq" id="XP_032332251.1"/>
    </source>
</evidence>
<reference evidence="2" key="1">
    <citation type="submission" date="2025-08" db="UniProtKB">
        <authorList>
            <consortium name="RefSeq"/>
        </authorList>
    </citation>
    <scope>IDENTIFICATION</scope>
    <source>
        <tissue evidence="2">Ear skin</tissue>
    </source>
</reference>
<gene>
    <name evidence="2" type="primary">LOC116662591</name>
</gene>